<protein>
    <submittedName>
        <fullName evidence="2">Uncharacterized protein</fullName>
    </submittedName>
</protein>
<dbReference type="EMBL" id="NAFK01000157">
    <property type="protein sequence ID" value="OSJ29581.1"/>
    <property type="molecule type" value="Genomic_DNA"/>
</dbReference>
<accession>A0ABX3X5M8</accession>
<sequence length="339" mass="38152">MSCAASLLFGYKIRKKGKRAHLEALLGLNDLTKAAVISDSEDDADLLEVCKNAFLIRWAKSQFKPAFSESYRPFYYTQRVKRPGGNYMCYGVLFEDVAFLWIALAWTMPFPVVGMLALLVVHLSFWVIYELGYFENDTAAAKREKAPNVPSGTAEAVRRMKSGPAWIVALLLGIAGGAILTRYNAQSVHGLQGLEWAQAFVGFCGIWLLYLIASRIAFWVYNRTNTELRAYVYVILQVFRSIGYTIIIDCNSVGGALLLALVFARWQPYLTYRFAGVYRPVSYRLLTAFYLIVLALSSAMVSLTSFFFVQFFVALSWSLLLAQTQLRELITRSSVSDKA</sequence>
<keyword evidence="1" id="KW-1133">Transmembrane helix</keyword>
<evidence type="ECO:0000313" key="3">
    <source>
        <dbReference type="Proteomes" id="UP000193884"/>
    </source>
</evidence>
<gene>
    <name evidence="2" type="ORF">BST63_14245</name>
</gene>
<organism evidence="2 3">
    <name type="scientific">Bradyrhizobium canariense</name>
    <dbReference type="NCBI Taxonomy" id="255045"/>
    <lineage>
        <taxon>Bacteria</taxon>
        <taxon>Pseudomonadati</taxon>
        <taxon>Pseudomonadota</taxon>
        <taxon>Alphaproteobacteria</taxon>
        <taxon>Hyphomicrobiales</taxon>
        <taxon>Nitrobacteraceae</taxon>
        <taxon>Bradyrhizobium</taxon>
    </lineage>
</organism>
<reference evidence="2 3" key="1">
    <citation type="submission" date="2017-03" db="EMBL/GenBank/DDBJ databases">
        <title>Whole genome sequences of fourteen strains of Bradyrhizobium canariense and one strain of Bradyrhizobium japonicum isolated from Lupinus (Papilionoideae: Genisteae) species in Algeria.</title>
        <authorList>
            <person name="Crovadore J."/>
            <person name="Chekireb D."/>
            <person name="Brachmann A."/>
            <person name="Chablais R."/>
            <person name="Cochard B."/>
            <person name="Lefort F."/>
        </authorList>
    </citation>
    <scope>NUCLEOTIDE SEQUENCE [LARGE SCALE GENOMIC DNA]</scope>
    <source>
        <strain evidence="2 3">UBMAN05</strain>
    </source>
</reference>
<feature type="transmembrane region" description="Helical" evidence="1">
    <location>
        <begin position="242"/>
        <end position="264"/>
    </location>
</feature>
<feature type="transmembrane region" description="Helical" evidence="1">
    <location>
        <begin position="289"/>
        <end position="322"/>
    </location>
</feature>
<feature type="transmembrane region" description="Helical" evidence="1">
    <location>
        <begin position="87"/>
        <end position="106"/>
    </location>
</feature>
<keyword evidence="1" id="KW-0812">Transmembrane</keyword>
<proteinExistence type="predicted"/>
<name>A0ABX3X5M8_9BRAD</name>
<feature type="transmembrane region" description="Helical" evidence="1">
    <location>
        <begin position="112"/>
        <end position="134"/>
    </location>
</feature>
<keyword evidence="1" id="KW-0472">Membrane</keyword>
<feature type="transmembrane region" description="Helical" evidence="1">
    <location>
        <begin position="165"/>
        <end position="185"/>
    </location>
</feature>
<evidence type="ECO:0000313" key="2">
    <source>
        <dbReference type="EMBL" id="OSJ29581.1"/>
    </source>
</evidence>
<dbReference type="Proteomes" id="UP000193884">
    <property type="component" value="Unassembled WGS sequence"/>
</dbReference>
<evidence type="ECO:0000256" key="1">
    <source>
        <dbReference type="SAM" id="Phobius"/>
    </source>
</evidence>
<feature type="transmembrane region" description="Helical" evidence="1">
    <location>
        <begin position="197"/>
        <end position="221"/>
    </location>
</feature>
<keyword evidence="3" id="KW-1185">Reference proteome</keyword>
<comment type="caution">
    <text evidence="2">The sequence shown here is derived from an EMBL/GenBank/DDBJ whole genome shotgun (WGS) entry which is preliminary data.</text>
</comment>